<dbReference type="RefSeq" id="WP_344549108.1">
    <property type="nucleotide sequence ID" value="NZ_BAAATD010000023.1"/>
</dbReference>
<keyword evidence="1" id="KW-0732">Signal</keyword>
<name>A0ABN3QX80_9ACTN</name>
<evidence type="ECO:0000313" key="2">
    <source>
        <dbReference type="EMBL" id="GAA2637778.1"/>
    </source>
</evidence>
<protein>
    <recommendedName>
        <fullName evidence="4">Secreted protein</fullName>
    </recommendedName>
</protein>
<comment type="caution">
    <text evidence="2">The sequence shown here is derived from an EMBL/GenBank/DDBJ whole genome shotgun (WGS) entry which is preliminary data.</text>
</comment>
<proteinExistence type="predicted"/>
<evidence type="ECO:0000313" key="3">
    <source>
        <dbReference type="Proteomes" id="UP001501509"/>
    </source>
</evidence>
<evidence type="ECO:0008006" key="4">
    <source>
        <dbReference type="Google" id="ProtNLM"/>
    </source>
</evidence>
<evidence type="ECO:0000256" key="1">
    <source>
        <dbReference type="SAM" id="SignalP"/>
    </source>
</evidence>
<gene>
    <name evidence="2" type="ORF">GCM10010411_91960</name>
</gene>
<feature type="chain" id="PRO_5046019849" description="Secreted protein" evidence="1">
    <location>
        <begin position="28"/>
        <end position="138"/>
    </location>
</feature>
<dbReference type="Proteomes" id="UP001501509">
    <property type="component" value="Unassembled WGS sequence"/>
</dbReference>
<accession>A0ABN3QX80</accession>
<reference evidence="2 3" key="1">
    <citation type="journal article" date="2019" name="Int. J. Syst. Evol. Microbiol.">
        <title>The Global Catalogue of Microorganisms (GCM) 10K type strain sequencing project: providing services to taxonomists for standard genome sequencing and annotation.</title>
        <authorList>
            <consortium name="The Broad Institute Genomics Platform"/>
            <consortium name="The Broad Institute Genome Sequencing Center for Infectious Disease"/>
            <person name="Wu L."/>
            <person name="Ma J."/>
        </authorList>
    </citation>
    <scope>NUCLEOTIDE SEQUENCE [LARGE SCALE GENOMIC DNA]</scope>
    <source>
        <strain evidence="2 3">JCM 6833</strain>
    </source>
</reference>
<organism evidence="2 3">
    <name type="scientific">Actinomadura fulvescens</name>
    <dbReference type="NCBI Taxonomy" id="46160"/>
    <lineage>
        <taxon>Bacteria</taxon>
        <taxon>Bacillati</taxon>
        <taxon>Actinomycetota</taxon>
        <taxon>Actinomycetes</taxon>
        <taxon>Streptosporangiales</taxon>
        <taxon>Thermomonosporaceae</taxon>
        <taxon>Actinomadura</taxon>
    </lineage>
</organism>
<feature type="signal peptide" evidence="1">
    <location>
        <begin position="1"/>
        <end position="27"/>
    </location>
</feature>
<dbReference type="EMBL" id="BAAATD010000023">
    <property type="protein sequence ID" value="GAA2637778.1"/>
    <property type="molecule type" value="Genomic_DNA"/>
</dbReference>
<sequence>MKSVVRAAATIAVGCALLPVTAAPSQAAPSQAAPSVRADCLTASEAHAFGRGEISVCPQGDGTYRAVGWVEDLLPGDGAFSGPDGGCVTWYLYAAKPWPETFTTMACPHFSGPAKVQINEVVKPTAPLTKAVLGTYWA</sequence>
<keyword evidence="3" id="KW-1185">Reference proteome</keyword>